<protein>
    <submittedName>
        <fullName evidence="1">Gliding motility lipoprotein GldH</fullName>
    </submittedName>
</protein>
<name>A0ABS8PRZ0_9BACT</name>
<dbReference type="EMBL" id="JAJNEC010000005">
    <property type="protein sequence ID" value="MCD2423838.1"/>
    <property type="molecule type" value="Genomic_DNA"/>
</dbReference>
<organism evidence="1 2">
    <name type="scientific">Niabella pedocola</name>
    <dbReference type="NCBI Taxonomy" id="1752077"/>
    <lineage>
        <taxon>Bacteria</taxon>
        <taxon>Pseudomonadati</taxon>
        <taxon>Bacteroidota</taxon>
        <taxon>Chitinophagia</taxon>
        <taxon>Chitinophagales</taxon>
        <taxon>Chitinophagaceae</taxon>
        <taxon>Niabella</taxon>
    </lineage>
</organism>
<dbReference type="Pfam" id="PF14109">
    <property type="entry name" value="GldH_lipo"/>
    <property type="match status" value="1"/>
</dbReference>
<evidence type="ECO:0000313" key="2">
    <source>
        <dbReference type="Proteomes" id="UP001199816"/>
    </source>
</evidence>
<keyword evidence="1" id="KW-0449">Lipoprotein</keyword>
<gene>
    <name evidence="1" type="ORF">LQ567_13765</name>
</gene>
<comment type="caution">
    <text evidence="1">The sequence shown here is derived from an EMBL/GenBank/DDBJ whole genome shotgun (WGS) entry which is preliminary data.</text>
</comment>
<dbReference type="Proteomes" id="UP001199816">
    <property type="component" value="Unassembled WGS sequence"/>
</dbReference>
<dbReference type="RefSeq" id="WP_231005096.1">
    <property type="nucleotide sequence ID" value="NZ_JAJNEC010000005.1"/>
</dbReference>
<dbReference type="PROSITE" id="PS51257">
    <property type="entry name" value="PROKAR_LIPOPROTEIN"/>
    <property type="match status" value="1"/>
</dbReference>
<proteinExistence type="predicted"/>
<accession>A0ABS8PRZ0</accession>
<dbReference type="InterPro" id="IPR020018">
    <property type="entry name" value="Motility-assoc_lipoprot_GldH"/>
</dbReference>
<evidence type="ECO:0000313" key="1">
    <source>
        <dbReference type="EMBL" id="MCD2423838.1"/>
    </source>
</evidence>
<keyword evidence="2" id="KW-1185">Reference proteome</keyword>
<reference evidence="1 2" key="1">
    <citation type="submission" date="2021-11" db="EMBL/GenBank/DDBJ databases">
        <title>Genomic of Niabella pedocola.</title>
        <authorList>
            <person name="Wu T."/>
        </authorList>
    </citation>
    <scope>NUCLEOTIDE SEQUENCE [LARGE SCALE GENOMIC DNA]</scope>
    <source>
        <strain evidence="1 2">JCM 31011</strain>
    </source>
</reference>
<sequence length="157" mass="18091">MNRFVPVILIISVILVFSCKHIEVRERVADIPRHEWSKKKPAVIELDVADSATYQLYLILRHTQQYRYNNLVASISIKDTSGHPLSTFRVNASLVTPSGKWGGSNIDDLYDHRIRLNIPLVLKKNRYRFTISQLMKDDPLLFMLNAGIGIEKTTENR</sequence>